<dbReference type="Proteomes" id="UP001234585">
    <property type="component" value="Chromosome"/>
</dbReference>
<protein>
    <submittedName>
        <fullName evidence="1">Uncharacterized protein</fullName>
    </submittedName>
</protein>
<name>A0AA50CME6_9HYPH</name>
<accession>A0AA50CME6</accession>
<dbReference type="AlphaFoldDB" id="A0AA50CME6"/>
<reference evidence="1 2" key="1">
    <citation type="submission" date="2023-08" db="EMBL/GenBank/DDBJ databases">
        <title>Pathogen: clinical or host-associated sample.</title>
        <authorList>
            <person name="Hergert J."/>
            <person name="Casey R."/>
            <person name="Wagner J."/>
            <person name="Young E.L."/>
            <person name="Oakeson K.F."/>
        </authorList>
    </citation>
    <scope>NUCLEOTIDE SEQUENCE [LARGE SCALE GENOMIC DNA]</scope>
    <source>
        <strain evidence="1 2">1760953</strain>
    </source>
</reference>
<dbReference type="EMBL" id="CP132302">
    <property type="protein sequence ID" value="WLR98663.1"/>
    <property type="molecule type" value="Genomic_DNA"/>
</dbReference>
<proteinExistence type="predicted"/>
<sequence length="400" mass="43484">MSTMNAKKLLKLLVDMDNRIARIDQELRIGGEGFPISNELLSRLADMRADLRRLHGKIDTISMADVESLERNITRLSELSDLAMRPTAGQMLPGDALRVTDALRLLSEGSVLANYTGGLRIGLIQLEPDELIDRVPGQKLAAFQFGFEDETIVVVDQPILAAEREHGIAMAALEAAIDQGDYVVADLQTSNASPRLKDAYARLQSMMGSYKNIVQIGARAQMCSRIVQAEADELSPALFGQLLGHVEAVFAALSQFSDWREYCENASTVPLDRTAIDDLTRATANIIAEIRQSGAAHPSVVDALETVTDWVAQPATIDKRDVFSLTRTLENLWSIVVKATLSLAKESLAEARKAAAKTVLLVLFATGATVVPIISKVPGGEWVQTVYNYLKTVGVKGGPQ</sequence>
<evidence type="ECO:0000313" key="1">
    <source>
        <dbReference type="EMBL" id="WLR98663.1"/>
    </source>
</evidence>
<keyword evidence="2" id="KW-1185">Reference proteome</keyword>
<organism evidence="1 2">
    <name type="scientific">Shinella sumterensis</name>
    <dbReference type="NCBI Taxonomy" id="1967501"/>
    <lineage>
        <taxon>Bacteria</taxon>
        <taxon>Pseudomonadati</taxon>
        <taxon>Pseudomonadota</taxon>
        <taxon>Alphaproteobacteria</taxon>
        <taxon>Hyphomicrobiales</taxon>
        <taxon>Rhizobiaceae</taxon>
        <taxon>Shinella</taxon>
    </lineage>
</organism>
<dbReference type="RefSeq" id="WP_306038316.1">
    <property type="nucleotide sequence ID" value="NZ_CP132302.1"/>
</dbReference>
<gene>
    <name evidence="1" type="ORF">Q9313_06425</name>
</gene>
<evidence type="ECO:0000313" key="2">
    <source>
        <dbReference type="Proteomes" id="UP001234585"/>
    </source>
</evidence>